<name>A0A1V9Y8T8_9STRA</name>
<dbReference type="Gene3D" id="3.60.21.10">
    <property type="match status" value="1"/>
</dbReference>
<keyword evidence="2" id="KW-0325">Glycoprotein</keyword>
<dbReference type="GO" id="GO:0003993">
    <property type="term" value="F:acid phosphatase activity"/>
    <property type="evidence" value="ECO:0007669"/>
    <property type="project" value="UniProtKB-EC"/>
</dbReference>
<dbReference type="CDD" id="cd00839">
    <property type="entry name" value="MPP_PAPs"/>
    <property type="match status" value="1"/>
</dbReference>
<proteinExistence type="inferred from homology"/>
<feature type="chain" id="PRO_5011826971" description="Purple acid phosphatase" evidence="3">
    <location>
        <begin position="22"/>
        <end position="604"/>
    </location>
</feature>
<feature type="signal peptide" evidence="3">
    <location>
        <begin position="1"/>
        <end position="21"/>
    </location>
</feature>
<dbReference type="EMBL" id="JNBS01004831">
    <property type="protein sequence ID" value="OQR82150.1"/>
    <property type="molecule type" value="Genomic_DNA"/>
</dbReference>
<evidence type="ECO:0000256" key="2">
    <source>
        <dbReference type="ARBA" id="ARBA00023180"/>
    </source>
</evidence>
<dbReference type="SUPFAM" id="SSF49363">
    <property type="entry name" value="Purple acid phosphatase, N-terminal domain"/>
    <property type="match status" value="1"/>
</dbReference>
<accession>A0A1V9Y8T8</accession>
<reference evidence="7 8" key="1">
    <citation type="journal article" date="2014" name="Genome Biol. Evol.">
        <title>The secreted proteins of Achlya hypogyna and Thraustotheca clavata identify the ancestral oomycete secretome and reveal gene acquisitions by horizontal gene transfer.</title>
        <authorList>
            <person name="Misner I."/>
            <person name="Blouin N."/>
            <person name="Leonard G."/>
            <person name="Richards T.A."/>
            <person name="Lane C.E."/>
        </authorList>
    </citation>
    <scope>NUCLEOTIDE SEQUENCE [LARGE SCALE GENOMIC DNA]</scope>
    <source>
        <strain evidence="7 8">ATCC 34112</strain>
    </source>
</reference>
<dbReference type="PANTHER" id="PTHR45867">
    <property type="entry name" value="PURPLE ACID PHOSPHATASE"/>
    <property type="match status" value="1"/>
</dbReference>
<dbReference type="Pfam" id="PF00149">
    <property type="entry name" value="Metallophos"/>
    <property type="match status" value="1"/>
</dbReference>
<organism evidence="7 8">
    <name type="scientific">Thraustotheca clavata</name>
    <dbReference type="NCBI Taxonomy" id="74557"/>
    <lineage>
        <taxon>Eukaryota</taxon>
        <taxon>Sar</taxon>
        <taxon>Stramenopiles</taxon>
        <taxon>Oomycota</taxon>
        <taxon>Saprolegniomycetes</taxon>
        <taxon>Saprolegniales</taxon>
        <taxon>Achlyaceae</taxon>
        <taxon>Thraustotheca</taxon>
    </lineage>
</organism>
<protein>
    <recommendedName>
        <fullName evidence="3">Purple acid phosphatase</fullName>
        <ecNumber evidence="3">3.1.3.2</ecNumber>
    </recommendedName>
</protein>
<evidence type="ECO:0000259" key="6">
    <source>
        <dbReference type="Pfam" id="PF16656"/>
    </source>
</evidence>
<dbReference type="EC" id="3.1.3.2" evidence="3"/>
<keyword evidence="8" id="KW-1185">Reference proteome</keyword>
<comment type="caution">
    <text evidence="7">The sequence shown here is derived from an EMBL/GenBank/DDBJ whole genome shotgun (WGS) entry which is preliminary data.</text>
</comment>
<dbReference type="InterPro" id="IPR004843">
    <property type="entry name" value="Calcineurin-like_PHP"/>
</dbReference>
<dbReference type="Gene3D" id="2.60.40.380">
    <property type="entry name" value="Purple acid phosphatase-like, N-terminal"/>
    <property type="match status" value="1"/>
</dbReference>
<sequence>MLRRVGYVLAAFILTALVVIRDSFERQLMAIPFHYLHHKTSTWTLDDEEVMEMNDNAIIEPSEKDWIENCVPYHIISQVEGIVATVTWRTHRLYKMDDFDKLVECGSGKGQLQYRQVGSNDYIEVPSVLEYGGSNITIHTASFTVNATTQYDFIVGSSHHGYSSRHRLGENIDYLSQDEYYCRPVRIHTAYGSTPDTFTIQWATNSSCTLGDNILVVQEGSDDNFNLTQEFTAHSFTFGIDRLEHVAYAKNLKSNTQYSYYVGNPAYSRSIVYSFTTPRGVDDMVNAPPLRILITGDIGYQNAATLPMMQSEVARGDIDAVVSVGDYAYDLHNNKGMVGDIFMSEIEPIAANVPFMVAMGNHEAKDRFVHYTNRFQLMPANAGTVVVKGQELSNNWFYSYNVGLVHFVVLNTEIYFRKHKEDPNIIDKQLQWLESDLLVANGNRTASPWIIVIGHRPLYCTSDEQCDQPATTLRNAFEDIFYKYGVDIYICGHEHNYERMYGIYRGSTDQRTYNMRATTHILIGTAGQSKVLPVHKPFLRQAEPWDAFRNNIFGYSRLEIMNATHLHWQQIECDPINPAASHLNGKAIDDVWLVQESHGSFSNL</sequence>
<dbReference type="Pfam" id="PF14008">
    <property type="entry name" value="Metallophos_C"/>
    <property type="match status" value="1"/>
</dbReference>
<dbReference type="PANTHER" id="PTHR45867:SF10">
    <property type="entry name" value="PURPLE ACID PHOSPHATASE"/>
    <property type="match status" value="1"/>
</dbReference>
<evidence type="ECO:0000256" key="3">
    <source>
        <dbReference type="RuleBase" id="RU361203"/>
    </source>
</evidence>
<dbReference type="STRING" id="74557.A0A1V9Y8T8"/>
<feature type="domain" description="Purple acid phosphatase C-terminal" evidence="5">
    <location>
        <begin position="517"/>
        <end position="572"/>
    </location>
</feature>
<evidence type="ECO:0000313" key="7">
    <source>
        <dbReference type="EMBL" id="OQR82150.1"/>
    </source>
</evidence>
<comment type="catalytic activity">
    <reaction evidence="3">
        <text>a phosphate monoester + H2O = an alcohol + phosphate</text>
        <dbReference type="Rhea" id="RHEA:15017"/>
        <dbReference type="ChEBI" id="CHEBI:15377"/>
        <dbReference type="ChEBI" id="CHEBI:30879"/>
        <dbReference type="ChEBI" id="CHEBI:43474"/>
        <dbReference type="ChEBI" id="CHEBI:67140"/>
        <dbReference type="EC" id="3.1.3.2"/>
    </reaction>
</comment>
<feature type="domain" description="Purple acid phosphatase N-terminal" evidence="6">
    <location>
        <begin position="184"/>
        <end position="277"/>
    </location>
</feature>
<dbReference type="AlphaFoldDB" id="A0A1V9Y8T8"/>
<dbReference type="OrthoDB" id="45007at2759"/>
<keyword evidence="1 3" id="KW-0732">Signal</keyword>
<dbReference type="InterPro" id="IPR008963">
    <property type="entry name" value="Purple_acid_Pase-like_N"/>
</dbReference>
<keyword evidence="3" id="KW-0378">Hydrolase</keyword>
<dbReference type="InterPro" id="IPR041792">
    <property type="entry name" value="MPP_PAP"/>
</dbReference>
<evidence type="ECO:0000313" key="8">
    <source>
        <dbReference type="Proteomes" id="UP000243217"/>
    </source>
</evidence>
<evidence type="ECO:0000256" key="1">
    <source>
        <dbReference type="ARBA" id="ARBA00022729"/>
    </source>
</evidence>
<dbReference type="Pfam" id="PF16656">
    <property type="entry name" value="Pur_ac_phosph_N"/>
    <property type="match status" value="1"/>
</dbReference>
<feature type="domain" description="Calcineurin-like phosphoesterase" evidence="4">
    <location>
        <begin position="290"/>
        <end position="497"/>
    </location>
</feature>
<evidence type="ECO:0000259" key="5">
    <source>
        <dbReference type="Pfam" id="PF14008"/>
    </source>
</evidence>
<dbReference type="InterPro" id="IPR015914">
    <property type="entry name" value="PAPs_N"/>
</dbReference>
<dbReference type="InterPro" id="IPR029052">
    <property type="entry name" value="Metallo-depent_PP-like"/>
</dbReference>
<dbReference type="GO" id="GO:0046872">
    <property type="term" value="F:metal ion binding"/>
    <property type="evidence" value="ECO:0007669"/>
    <property type="project" value="InterPro"/>
</dbReference>
<dbReference type="Proteomes" id="UP000243217">
    <property type="component" value="Unassembled WGS sequence"/>
</dbReference>
<dbReference type="SUPFAM" id="SSF56300">
    <property type="entry name" value="Metallo-dependent phosphatases"/>
    <property type="match status" value="1"/>
</dbReference>
<evidence type="ECO:0000259" key="4">
    <source>
        <dbReference type="Pfam" id="PF00149"/>
    </source>
</evidence>
<comment type="similarity">
    <text evidence="3">Belongs to the metallophosphoesterase superfamily. Purple acid phosphatase family.</text>
</comment>
<dbReference type="InterPro" id="IPR025733">
    <property type="entry name" value="PAPs_C"/>
</dbReference>
<gene>
    <name evidence="7" type="ORF">THRCLA_23237</name>
</gene>